<evidence type="ECO:0000313" key="4">
    <source>
        <dbReference type="EMBL" id="CAE8685346.1"/>
    </source>
</evidence>
<feature type="region of interest" description="Disordered" evidence="2">
    <location>
        <begin position="113"/>
        <end position="169"/>
    </location>
</feature>
<dbReference type="CDD" id="cd00590">
    <property type="entry name" value="RRM_SF"/>
    <property type="match status" value="1"/>
</dbReference>
<dbReference type="PROSITE" id="PS50102">
    <property type="entry name" value="RRM"/>
    <property type="match status" value="1"/>
</dbReference>
<dbReference type="SUPFAM" id="SSF54928">
    <property type="entry name" value="RNA-binding domain, RBD"/>
    <property type="match status" value="1"/>
</dbReference>
<dbReference type="InterPro" id="IPR012677">
    <property type="entry name" value="Nucleotide-bd_a/b_plait_sf"/>
</dbReference>
<evidence type="ECO:0000259" key="3">
    <source>
        <dbReference type="PROSITE" id="PS50102"/>
    </source>
</evidence>
<accession>A0A813JTE1</accession>
<dbReference type="EMBL" id="CAJNNW010026436">
    <property type="protein sequence ID" value="CAE8685346.1"/>
    <property type="molecule type" value="Genomic_DNA"/>
</dbReference>
<dbReference type="InterPro" id="IPR000504">
    <property type="entry name" value="RRM_dom"/>
</dbReference>
<evidence type="ECO:0000313" key="5">
    <source>
        <dbReference type="Proteomes" id="UP000626109"/>
    </source>
</evidence>
<name>A0A813JTE1_POLGL</name>
<dbReference type="GO" id="GO:0003723">
    <property type="term" value="F:RNA binding"/>
    <property type="evidence" value="ECO:0007669"/>
    <property type="project" value="UniProtKB-UniRule"/>
</dbReference>
<comment type="caution">
    <text evidence="4">The sequence shown here is derived from an EMBL/GenBank/DDBJ whole genome shotgun (WGS) entry which is preliminary data.</text>
</comment>
<dbReference type="SMART" id="SM00360">
    <property type="entry name" value="RRM"/>
    <property type="match status" value="1"/>
</dbReference>
<dbReference type="AlphaFoldDB" id="A0A813JTE1"/>
<evidence type="ECO:0000256" key="1">
    <source>
        <dbReference type="PROSITE-ProRule" id="PRU00176"/>
    </source>
</evidence>
<feature type="domain" description="RRM" evidence="3">
    <location>
        <begin position="38"/>
        <end position="109"/>
    </location>
</feature>
<dbReference type="Proteomes" id="UP000626109">
    <property type="component" value="Unassembled WGS sequence"/>
</dbReference>
<dbReference type="InterPro" id="IPR050441">
    <property type="entry name" value="RBM"/>
</dbReference>
<dbReference type="PANTHER" id="PTHR48034">
    <property type="entry name" value="TRANSFORMER-2 SEX-DETERMINING PROTEIN-RELATED"/>
    <property type="match status" value="1"/>
</dbReference>
<organism evidence="4 5">
    <name type="scientific">Polarella glacialis</name>
    <name type="common">Dinoflagellate</name>
    <dbReference type="NCBI Taxonomy" id="89957"/>
    <lineage>
        <taxon>Eukaryota</taxon>
        <taxon>Sar</taxon>
        <taxon>Alveolata</taxon>
        <taxon>Dinophyceae</taxon>
        <taxon>Suessiales</taxon>
        <taxon>Suessiaceae</taxon>
        <taxon>Polarella</taxon>
    </lineage>
</organism>
<evidence type="ECO:0000256" key="2">
    <source>
        <dbReference type="SAM" id="MobiDB-lite"/>
    </source>
</evidence>
<gene>
    <name evidence="4" type="ORF">PGLA2088_LOCUS24425</name>
</gene>
<sequence length="169" mass="18333">MTRRGRRFCVSWKCVVAVVEKDVCGNRCGTKESHDKFLEIDAKKDDVLKLFRSYGRVANVRIPLEPMSKGHRGYAFVTMNSSSEAQACITALHGAEFGGSGLLVEVSKRKAPHAKTPGVYLGPRCESGSPDRGVSLESTGRRFSEGQTSSVHARSGGRTPVHLRQSGAP</sequence>
<dbReference type="Pfam" id="PF00076">
    <property type="entry name" value="RRM_1"/>
    <property type="match status" value="1"/>
</dbReference>
<proteinExistence type="predicted"/>
<reference evidence="4" key="1">
    <citation type="submission" date="2021-02" db="EMBL/GenBank/DDBJ databases">
        <authorList>
            <person name="Dougan E. K."/>
            <person name="Rhodes N."/>
            <person name="Thang M."/>
            <person name="Chan C."/>
        </authorList>
    </citation>
    <scope>NUCLEOTIDE SEQUENCE</scope>
</reference>
<dbReference type="InterPro" id="IPR035979">
    <property type="entry name" value="RBD_domain_sf"/>
</dbReference>
<dbReference type="Gene3D" id="3.30.70.330">
    <property type="match status" value="1"/>
</dbReference>
<keyword evidence="1" id="KW-0694">RNA-binding</keyword>
<protein>
    <recommendedName>
        <fullName evidence="3">RRM domain-containing protein</fullName>
    </recommendedName>
</protein>